<evidence type="ECO:0000313" key="6">
    <source>
        <dbReference type="Proteomes" id="UP001202831"/>
    </source>
</evidence>
<dbReference type="SUPFAM" id="SSF51182">
    <property type="entry name" value="RmlC-like cupins"/>
    <property type="match status" value="1"/>
</dbReference>
<dbReference type="InterPro" id="IPR003829">
    <property type="entry name" value="Pirin_N_dom"/>
</dbReference>
<protein>
    <submittedName>
        <fullName evidence="5">Pirin family protein</fullName>
    </submittedName>
</protein>
<feature type="domain" description="Pirin C-terminal" evidence="4">
    <location>
        <begin position="138"/>
        <end position="241"/>
    </location>
</feature>
<evidence type="ECO:0000259" key="3">
    <source>
        <dbReference type="Pfam" id="PF02678"/>
    </source>
</evidence>
<evidence type="ECO:0000259" key="4">
    <source>
        <dbReference type="Pfam" id="PF05726"/>
    </source>
</evidence>
<dbReference type="PIRSF" id="PIRSF006232">
    <property type="entry name" value="Pirin"/>
    <property type="match status" value="1"/>
</dbReference>
<dbReference type="Proteomes" id="UP001202831">
    <property type="component" value="Unassembled WGS sequence"/>
</dbReference>
<reference evidence="5 6" key="1">
    <citation type="submission" date="2022-01" db="EMBL/GenBank/DDBJ databases">
        <title>Whole genome-based taxonomy of the Shewanellaceae.</title>
        <authorList>
            <person name="Martin-Rodriguez A.J."/>
        </authorList>
    </citation>
    <scope>NUCLEOTIDE SEQUENCE [LARGE SCALE GENOMIC DNA]</scope>
    <source>
        <strain evidence="5 6">DSM 21332</strain>
    </source>
</reference>
<proteinExistence type="inferred from homology"/>
<keyword evidence="6" id="KW-1185">Reference proteome</keyword>
<dbReference type="Pfam" id="PF02678">
    <property type="entry name" value="Pirin"/>
    <property type="match status" value="1"/>
</dbReference>
<feature type="domain" description="Pirin N-terminal" evidence="3">
    <location>
        <begin position="15"/>
        <end position="84"/>
    </location>
</feature>
<comment type="caution">
    <text evidence="5">The sequence shown here is derived from an EMBL/GenBank/DDBJ whole genome shotgun (WGS) entry which is preliminary data.</text>
</comment>
<dbReference type="InterPro" id="IPR014710">
    <property type="entry name" value="RmlC-like_jellyroll"/>
</dbReference>
<dbReference type="EMBL" id="JAKIKT010000001">
    <property type="protein sequence ID" value="MCL2912795.1"/>
    <property type="molecule type" value="Genomic_DNA"/>
</dbReference>
<dbReference type="PANTHER" id="PTHR13903:SF8">
    <property type="entry name" value="PIRIN"/>
    <property type="match status" value="1"/>
</dbReference>
<gene>
    <name evidence="5" type="ORF">L2725_03180</name>
</gene>
<accession>A0ABT0N371</accession>
<dbReference type="InterPro" id="IPR012093">
    <property type="entry name" value="Pirin"/>
</dbReference>
<dbReference type="Gene3D" id="2.60.120.10">
    <property type="entry name" value="Jelly Rolls"/>
    <property type="match status" value="2"/>
</dbReference>
<sequence>MDPLVMVDHFTMDRPTFGAHPHAGMSAVTVMFEDSEGLFHNQDSLGNELDLLPGDLYWLKAGQGAVHDEAPRPGSKTHALQVFVNLPATLKQSAPEALHVSAATMPILATQDYRVRLVLGSSNGVEGVQAPAGGVTILDGTLSNKGKFRHTAKASQGVWVHAIDGTLSVNVQGESLTIPAGKSAAFRNDQQDLPLIFEGEGPVHFVMLSGDAIQEPFVQQGPFVMSNEREIVAVQQAYQDGLLGSID</sequence>
<evidence type="ECO:0000313" key="5">
    <source>
        <dbReference type="EMBL" id="MCL2912795.1"/>
    </source>
</evidence>
<evidence type="ECO:0000256" key="1">
    <source>
        <dbReference type="ARBA" id="ARBA00008416"/>
    </source>
</evidence>
<comment type="similarity">
    <text evidence="1 2">Belongs to the pirin family.</text>
</comment>
<dbReference type="RefSeq" id="WP_249247612.1">
    <property type="nucleotide sequence ID" value="NZ_JAKIKT010000001.1"/>
</dbReference>
<dbReference type="PANTHER" id="PTHR13903">
    <property type="entry name" value="PIRIN-RELATED"/>
    <property type="match status" value="1"/>
</dbReference>
<organism evidence="5 6">
    <name type="scientific">Shewanella corallii</name>
    <dbReference type="NCBI Taxonomy" id="560080"/>
    <lineage>
        <taxon>Bacteria</taxon>
        <taxon>Pseudomonadati</taxon>
        <taxon>Pseudomonadota</taxon>
        <taxon>Gammaproteobacteria</taxon>
        <taxon>Alteromonadales</taxon>
        <taxon>Shewanellaceae</taxon>
        <taxon>Shewanella</taxon>
    </lineage>
</organism>
<dbReference type="InterPro" id="IPR008778">
    <property type="entry name" value="Pirin_C_dom"/>
</dbReference>
<dbReference type="Pfam" id="PF05726">
    <property type="entry name" value="Pirin_C"/>
    <property type="match status" value="1"/>
</dbReference>
<evidence type="ECO:0000256" key="2">
    <source>
        <dbReference type="RuleBase" id="RU003457"/>
    </source>
</evidence>
<dbReference type="InterPro" id="IPR011051">
    <property type="entry name" value="RmlC_Cupin_sf"/>
</dbReference>
<name>A0ABT0N371_9GAMM</name>